<dbReference type="SUPFAM" id="SSF52374">
    <property type="entry name" value="Nucleotidylyl transferase"/>
    <property type="match status" value="1"/>
</dbReference>
<dbReference type="InterPro" id="IPR009080">
    <property type="entry name" value="tRNAsynth_Ia_anticodon-bd"/>
</dbReference>
<dbReference type="PROSITE" id="PS00178">
    <property type="entry name" value="AA_TRNA_LIGASE_I"/>
    <property type="match status" value="1"/>
</dbReference>
<dbReference type="GO" id="GO:0005829">
    <property type="term" value="C:cytosol"/>
    <property type="evidence" value="ECO:0007669"/>
    <property type="project" value="TreeGrafter"/>
</dbReference>
<keyword evidence="7 11" id="KW-0648">Protein biosynthesis</keyword>
<dbReference type="CDD" id="cd07958">
    <property type="entry name" value="Anticodon_Ia_Leu_BEm"/>
    <property type="match status" value="1"/>
</dbReference>
<evidence type="ECO:0000256" key="4">
    <source>
        <dbReference type="ARBA" id="ARBA00022598"/>
    </source>
</evidence>
<dbReference type="Gene3D" id="3.90.740.10">
    <property type="entry name" value="Valyl/Leucyl/Isoleucyl-tRNA synthetase, editing domain"/>
    <property type="match status" value="1"/>
</dbReference>
<keyword evidence="4 11" id="KW-0436">Ligase</keyword>
<proteinExistence type="inferred from homology"/>
<comment type="catalytic activity">
    <reaction evidence="10">
        <text>tRNA(Leu) + L-leucine + ATP = L-leucyl-tRNA(Leu) + AMP + diphosphate</text>
        <dbReference type="Rhea" id="RHEA:11688"/>
        <dbReference type="Rhea" id="RHEA-COMP:9613"/>
        <dbReference type="Rhea" id="RHEA-COMP:9622"/>
        <dbReference type="ChEBI" id="CHEBI:30616"/>
        <dbReference type="ChEBI" id="CHEBI:33019"/>
        <dbReference type="ChEBI" id="CHEBI:57427"/>
        <dbReference type="ChEBI" id="CHEBI:78442"/>
        <dbReference type="ChEBI" id="CHEBI:78494"/>
        <dbReference type="ChEBI" id="CHEBI:456215"/>
        <dbReference type="EC" id="6.1.1.4"/>
    </reaction>
</comment>
<evidence type="ECO:0000259" key="13">
    <source>
        <dbReference type="Pfam" id="PF08264"/>
    </source>
</evidence>
<feature type="domain" description="Aminoacyl-tRNA synthetase class Ia" evidence="12">
    <location>
        <begin position="2"/>
        <end position="211"/>
    </location>
</feature>
<evidence type="ECO:0000256" key="10">
    <source>
        <dbReference type="ARBA" id="ARBA00047469"/>
    </source>
</evidence>
<dbReference type="PRINTS" id="PR00985">
    <property type="entry name" value="TRNASYNTHLEU"/>
</dbReference>
<accession>A0A1F5MIR9</accession>
<protein>
    <recommendedName>
        <fullName evidence="2">leucine--tRNA ligase</fullName>
        <ecNumber evidence="2">6.1.1.4</ecNumber>
    </recommendedName>
    <alternativeName>
        <fullName evidence="9">Leucyl-tRNA synthetase</fullName>
    </alternativeName>
</protein>
<dbReference type="SUPFAM" id="SSF50677">
    <property type="entry name" value="ValRS/IleRS/LeuRS editing domain"/>
    <property type="match status" value="1"/>
</dbReference>
<sequence>MQRWVDDKLYQAHDHTDKPKFYVLDMYPYPSGAGLHVGHVEGYTATDIISRYKRMSGFEVLHPMGWDAFGLPTENYAIKTGLNPHNVTTENASVFRNQCIRSGFSIDWDREIDTSKENYYRWTQKIFLDLYNHGLAYKAEAPVNWCLGCKTVLANEQVQNEHCERCDSIVELRNIEQWFFKITNYADRLINDLDNLDWPEYTKARQRNWIGRTEGVELSITLEPPGDDLLVFTPEPELLGQMSRLVIAPEYPNLGRLVAENQRSSVLEYVSKMIPQSERERKKQKSGKSGIFTGSLAINPISGKPMEIWISENVLMDEYGGIKIEQLEDSNNIQSSIETDMNTVLTNLKSRARPAVRYRLRDWLVSRERYWGAPIPIVNCKICGDKPVPEDQLPVLLPEIDDFTPTGVPPLAKSESFLNTTCPCCGEKAQREVKTLDTFVDSSWYYMRFADPHNDRAMADRDLLKRWLPVDVYIGGADHATGHLLYARFITKVLNDLGRINFAEPFVKLTHQGMILGEDGRKMSKRWGNSVNPIDVANEFGSDSLRLFEMFLGPLEQSKVWRTKAIIGSRRFIDRVWQLQGRVKEEASFEDLTRQNEFIGNVTTAIESGRFNVAVSEFMKYINLIDKFEGIGRQSYETFLKLLSPFAPFITEELWARLGNQYSIHKTSWPRLATQEKDVKTSSIPVMINGKIRATIAQPVGADYTTEEVLALLKSNPNIPEDVKNIQAKRVIYKQDKIINILT</sequence>
<dbReference type="InterPro" id="IPR009008">
    <property type="entry name" value="Val/Leu/Ile-tRNA-synth_edit"/>
</dbReference>
<dbReference type="CDD" id="cd00812">
    <property type="entry name" value="LeuRS_core"/>
    <property type="match status" value="1"/>
</dbReference>
<gene>
    <name evidence="14" type="ORF">A3B49_00110</name>
</gene>
<dbReference type="FunFam" id="1.10.730.10:FF:000002">
    <property type="entry name" value="Leucine--tRNA ligase"/>
    <property type="match status" value="1"/>
</dbReference>
<dbReference type="PANTHER" id="PTHR43740">
    <property type="entry name" value="LEUCYL-TRNA SYNTHETASE"/>
    <property type="match status" value="1"/>
</dbReference>
<evidence type="ECO:0000256" key="2">
    <source>
        <dbReference type="ARBA" id="ARBA00013164"/>
    </source>
</evidence>
<comment type="similarity">
    <text evidence="1 11">Belongs to the class-I aminoacyl-tRNA synthetase family.</text>
</comment>
<organism evidence="14 15">
    <name type="scientific">Candidatus Daviesbacteria bacterium RIFCSPLOWO2_01_FULL_40_24</name>
    <dbReference type="NCBI Taxonomy" id="1797787"/>
    <lineage>
        <taxon>Bacteria</taxon>
        <taxon>Candidatus Daviesiibacteriota</taxon>
    </lineage>
</organism>
<feature type="domain" description="Methionyl/Valyl/Leucyl/Isoleucyl-tRNA synthetase anticodon-binding" evidence="13">
    <location>
        <begin position="592"/>
        <end position="697"/>
    </location>
</feature>
<dbReference type="InterPro" id="IPR002300">
    <property type="entry name" value="aa-tRNA-synth_Ia"/>
</dbReference>
<dbReference type="EC" id="6.1.1.4" evidence="2"/>
<comment type="caution">
    <text evidence="14">The sequence shown here is derived from an EMBL/GenBank/DDBJ whole genome shotgun (WGS) entry which is preliminary data.</text>
</comment>
<dbReference type="GO" id="GO:0006429">
    <property type="term" value="P:leucyl-tRNA aminoacylation"/>
    <property type="evidence" value="ECO:0007669"/>
    <property type="project" value="InterPro"/>
</dbReference>
<evidence type="ECO:0000256" key="9">
    <source>
        <dbReference type="ARBA" id="ARBA00030520"/>
    </source>
</evidence>
<dbReference type="InterPro" id="IPR001412">
    <property type="entry name" value="aa-tRNA-synth_I_CS"/>
</dbReference>
<dbReference type="FunFam" id="3.40.50.620:FF:000077">
    <property type="entry name" value="Leucine--tRNA ligase"/>
    <property type="match status" value="1"/>
</dbReference>
<keyword evidence="3" id="KW-0963">Cytoplasm</keyword>
<dbReference type="GO" id="GO:0004823">
    <property type="term" value="F:leucine-tRNA ligase activity"/>
    <property type="evidence" value="ECO:0007669"/>
    <property type="project" value="UniProtKB-EC"/>
</dbReference>
<dbReference type="GO" id="GO:0005524">
    <property type="term" value="F:ATP binding"/>
    <property type="evidence" value="ECO:0007669"/>
    <property type="project" value="UniProtKB-KW"/>
</dbReference>
<dbReference type="PANTHER" id="PTHR43740:SF2">
    <property type="entry name" value="LEUCINE--TRNA LIGASE, MITOCHONDRIAL"/>
    <property type="match status" value="1"/>
</dbReference>
<dbReference type="FunFam" id="3.40.50.620:FF:000056">
    <property type="entry name" value="Leucine--tRNA ligase"/>
    <property type="match status" value="1"/>
</dbReference>
<dbReference type="SUPFAM" id="SSF47323">
    <property type="entry name" value="Anticodon-binding domain of a subclass of class I aminoacyl-tRNA synthetases"/>
    <property type="match status" value="1"/>
</dbReference>
<dbReference type="Proteomes" id="UP000178017">
    <property type="component" value="Unassembled WGS sequence"/>
</dbReference>
<keyword evidence="5 11" id="KW-0547">Nucleotide-binding</keyword>
<evidence type="ECO:0000259" key="12">
    <source>
        <dbReference type="Pfam" id="PF00133"/>
    </source>
</evidence>
<evidence type="ECO:0000313" key="15">
    <source>
        <dbReference type="Proteomes" id="UP000178017"/>
    </source>
</evidence>
<dbReference type="Pfam" id="PF00133">
    <property type="entry name" value="tRNA-synt_1"/>
    <property type="match status" value="2"/>
</dbReference>
<dbReference type="AlphaFoldDB" id="A0A1F5MIR9"/>
<dbReference type="EMBL" id="MFDO01000022">
    <property type="protein sequence ID" value="OGE65219.1"/>
    <property type="molecule type" value="Genomic_DNA"/>
</dbReference>
<dbReference type="InterPro" id="IPR013155">
    <property type="entry name" value="M/V/L/I-tRNA-synth_anticd-bd"/>
</dbReference>
<dbReference type="Pfam" id="PF08264">
    <property type="entry name" value="Anticodon_1"/>
    <property type="match status" value="1"/>
</dbReference>
<evidence type="ECO:0000256" key="1">
    <source>
        <dbReference type="ARBA" id="ARBA00005594"/>
    </source>
</evidence>
<evidence type="ECO:0000256" key="11">
    <source>
        <dbReference type="RuleBase" id="RU363035"/>
    </source>
</evidence>
<evidence type="ECO:0000256" key="7">
    <source>
        <dbReference type="ARBA" id="ARBA00022917"/>
    </source>
</evidence>
<dbReference type="Gene3D" id="3.10.20.590">
    <property type="match status" value="1"/>
</dbReference>
<dbReference type="InterPro" id="IPR002302">
    <property type="entry name" value="Leu-tRNA-ligase"/>
</dbReference>
<reference evidence="14 15" key="1">
    <citation type="journal article" date="2016" name="Nat. Commun.">
        <title>Thousands of microbial genomes shed light on interconnected biogeochemical processes in an aquifer system.</title>
        <authorList>
            <person name="Anantharaman K."/>
            <person name="Brown C.T."/>
            <person name="Hug L.A."/>
            <person name="Sharon I."/>
            <person name="Castelle C.J."/>
            <person name="Probst A.J."/>
            <person name="Thomas B.C."/>
            <person name="Singh A."/>
            <person name="Wilkins M.J."/>
            <person name="Karaoz U."/>
            <person name="Brodie E.L."/>
            <person name="Williams K.H."/>
            <person name="Hubbard S.S."/>
            <person name="Banfield J.F."/>
        </authorList>
    </citation>
    <scope>NUCLEOTIDE SEQUENCE [LARGE SCALE GENOMIC DNA]</scope>
</reference>
<keyword evidence="8 11" id="KW-0030">Aminoacyl-tRNA synthetase</keyword>
<evidence type="ECO:0000256" key="3">
    <source>
        <dbReference type="ARBA" id="ARBA00022490"/>
    </source>
</evidence>
<name>A0A1F5MIR9_9BACT</name>
<evidence type="ECO:0000256" key="6">
    <source>
        <dbReference type="ARBA" id="ARBA00022840"/>
    </source>
</evidence>
<dbReference type="InterPro" id="IPR014729">
    <property type="entry name" value="Rossmann-like_a/b/a_fold"/>
</dbReference>
<feature type="domain" description="Aminoacyl-tRNA synthetase class Ia" evidence="12">
    <location>
        <begin position="360"/>
        <end position="548"/>
    </location>
</feature>
<keyword evidence="6 11" id="KW-0067">ATP-binding</keyword>
<dbReference type="Gene3D" id="3.40.50.620">
    <property type="entry name" value="HUPs"/>
    <property type="match status" value="2"/>
</dbReference>
<evidence type="ECO:0000256" key="5">
    <source>
        <dbReference type="ARBA" id="ARBA00022741"/>
    </source>
</evidence>
<evidence type="ECO:0000256" key="8">
    <source>
        <dbReference type="ARBA" id="ARBA00023146"/>
    </source>
</evidence>
<dbReference type="Gene3D" id="1.10.730.10">
    <property type="entry name" value="Isoleucyl-tRNA Synthetase, Domain 1"/>
    <property type="match status" value="1"/>
</dbReference>
<evidence type="ECO:0000313" key="14">
    <source>
        <dbReference type="EMBL" id="OGE65219.1"/>
    </source>
</evidence>
<dbReference type="GO" id="GO:0002161">
    <property type="term" value="F:aminoacyl-tRNA deacylase activity"/>
    <property type="evidence" value="ECO:0007669"/>
    <property type="project" value="InterPro"/>
</dbReference>